<dbReference type="Gene3D" id="1.10.260.40">
    <property type="entry name" value="lambda repressor-like DNA-binding domains"/>
    <property type="match status" value="1"/>
</dbReference>
<dbReference type="Pfam" id="PF01381">
    <property type="entry name" value="HTH_3"/>
    <property type="match status" value="1"/>
</dbReference>
<evidence type="ECO:0000256" key="1">
    <source>
        <dbReference type="ARBA" id="ARBA00023125"/>
    </source>
</evidence>
<dbReference type="InterPro" id="IPR001387">
    <property type="entry name" value="Cro/C1-type_HTH"/>
</dbReference>
<dbReference type="RefSeq" id="WP_268007406.1">
    <property type="nucleotide sequence ID" value="NZ_BSUT01000001.1"/>
</dbReference>
<gene>
    <name evidence="3" type="ORF">NZD89_09155</name>
</gene>
<evidence type="ECO:0000313" key="4">
    <source>
        <dbReference type="Proteomes" id="UP001164761"/>
    </source>
</evidence>
<keyword evidence="1" id="KW-0238">DNA-binding</keyword>
<evidence type="ECO:0000259" key="2">
    <source>
        <dbReference type="PROSITE" id="PS50943"/>
    </source>
</evidence>
<accession>A0ABY6ZN40</accession>
<sequence length="127" mass="14617">MSFADRLKKLRESRGWTQEDLADKLGVSRATIAGYETKGKIPRDDTLIAIADLFNTSTDYLFGRTDLRHPIIDPDLGADISDLTPEEVEFLNELKEEVAFKDFLKDPEEKKRELIETVKMLMRGRKK</sequence>
<dbReference type="EMBL" id="CP104067">
    <property type="protein sequence ID" value="WAH43526.1"/>
    <property type="molecule type" value="Genomic_DNA"/>
</dbReference>
<dbReference type="Proteomes" id="UP001164761">
    <property type="component" value="Chromosome"/>
</dbReference>
<dbReference type="InterPro" id="IPR010982">
    <property type="entry name" value="Lambda_DNA-bd_dom_sf"/>
</dbReference>
<dbReference type="CDD" id="cd00093">
    <property type="entry name" value="HTH_XRE"/>
    <property type="match status" value="1"/>
</dbReference>
<dbReference type="PANTHER" id="PTHR46558">
    <property type="entry name" value="TRACRIPTIONAL REGULATORY PROTEIN-RELATED-RELATED"/>
    <property type="match status" value="1"/>
</dbReference>
<name>A0ABY6ZN40_9BACL</name>
<proteinExistence type="predicted"/>
<keyword evidence="4" id="KW-1185">Reference proteome</keyword>
<evidence type="ECO:0000313" key="3">
    <source>
        <dbReference type="EMBL" id="WAH43526.1"/>
    </source>
</evidence>
<dbReference type="SUPFAM" id="SSF47413">
    <property type="entry name" value="lambda repressor-like DNA-binding domains"/>
    <property type="match status" value="1"/>
</dbReference>
<dbReference type="PANTHER" id="PTHR46558:SF11">
    <property type="entry name" value="HTH-TYPE TRANSCRIPTIONAL REGULATOR XRE"/>
    <property type="match status" value="1"/>
</dbReference>
<protein>
    <submittedName>
        <fullName evidence="3">Helix-turn-helix transcriptional regulator</fullName>
    </submittedName>
</protein>
<feature type="domain" description="HTH cro/C1-type" evidence="2">
    <location>
        <begin position="7"/>
        <end position="61"/>
    </location>
</feature>
<organism evidence="3 4">
    <name type="scientific">Alicyclobacillus fastidiosus</name>
    <dbReference type="NCBI Taxonomy" id="392011"/>
    <lineage>
        <taxon>Bacteria</taxon>
        <taxon>Bacillati</taxon>
        <taxon>Bacillota</taxon>
        <taxon>Bacilli</taxon>
        <taxon>Bacillales</taxon>
        <taxon>Alicyclobacillaceae</taxon>
        <taxon>Alicyclobacillus</taxon>
    </lineage>
</organism>
<dbReference type="SMART" id="SM00530">
    <property type="entry name" value="HTH_XRE"/>
    <property type="match status" value="1"/>
</dbReference>
<reference evidence="3" key="1">
    <citation type="submission" date="2022-08" db="EMBL/GenBank/DDBJ databases">
        <title>Alicyclobacillus fastidiosus DSM 17978, complete genome.</title>
        <authorList>
            <person name="Wang Q."/>
            <person name="Cai R."/>
            <person name="Wang Z."/>
        </authorList>
    </citation>
    <scope>NUCLEOTIDE SEQUENCE</scope>
    <source>
        <strain evidence="3">DSM 17978</strain>
    </source>
</reference>
<dbReference type="PROSITE" id="PS50943">
    <property type="entry name" value="HTH_CROC1"/>
    <property type="match status" value="1"/>
</dbReference>